<accession>A0A4Q9H0R3</accession>
<keyword evidence="3" id="KW-1185">Reference proteome</keyword>
<dbReference type="OrthoDB" id="79831at2"/>
<evidence type="ECO:0000313" key="3">
    <source>
        <dbReference type="Proteomes" id="UP000292120"/>
    </source>
</evidence>
<gene>
    <name evidence="2" type="ORF">EYS42_08745</name>
</gene>
<organism evidence="2 3">
    <name type="scientific">Aquabacterium lacunae</name>
    <dbReference type="NCBI Taxonomy" id="2528630"/>
    <lineage>
        <taxon>Bacteria</taxon>
        <taxon>Pseudomonadati</taxon>
        <taxon>Pseudomonadota</taxon>
        <taxon>Betaproteobacteria</taxon>
        <taxon>Burkholderiales</taxon>
        <taxon>Aquabacterium</taxon>
    </lineage>
</organism>
<reference evidence="2 3" key="1">
    <citation type="submission" date="2019-02" db="EMBL/GenBank/DDBJ databases">
        <title>Aquabacterium sp. strain KMB7.</title>
        <authorList>
            <person name="Chen W.-M."/>
        </authorList>
    </citation>
    <scope>NUCLEOTIDE SEQUENCE [LARGE SCALE GENOMIC DNA]</scope>
    <source>
        <strain evidence="2 3">KMB7</strain>
    </source>
</reference>
<feature type="domain" description="AntA/AntB antirepressor" evidence="1">
    <location>
        <begin position="125"/>
        <end position="194"/>
    </location>
</feature>
<dbReference type="EMBL" id="SIXI01000003">
    <property type="protein sequence ID" value="TBO31323.1"/>
    <property type="molecule type" value="Genomic_DNA"/>
</dbReference>
<evidence type="ECO:0000313" key="2">
    <source>
        <dbReference type="EMBL" id="TBO31323.1"/>
    </source>
</evidence>
<sequence>MSLIPRWHLKPRAPIKRQRPAWHTSPALPRPHLPTPSLSVVFLLSLPHGWVSWPYGCHAGGTRTAGRQPKEEPMTKRTGDSLRQTINTASTATMITLGFGEKQAARIIRTRQVLPLVEDPKAPQIDARKLWEKIGKPHGRFRDWVAHYIKPLLTRPEPFAEISAKVTQGTGGRPRQDYSLSRDLAAHLAMQANTPEGEDIRAYFLDMERLALRLSEHMGIRVDAIVGTDNKMTHTLIKRAADQAKAGTLPGSSVKVVAMDRERLVKTIVCEVLTGHPPAYWRDTFGKGVRDVIDTDDAILYSQCYETAHALIAGDIAQRATIEAILRASYGGKVSPAKYAHKARQQA</sequence>
<name>A0A4Q9H0R3_9BURK</name>
<proteinExistence type="predicted"/>
<dbReference type="InterPro" id="IPR013557">
    <property type="entry name" value="AntA/B_antirep"/>
</dbReference>
<dbReference type="Proteomes" id="UP000292120">
    <property type="component" value="Unassembled WGS sequence"/>
</dbReference>
<comment type="caution">
    <text evidence="2">The sequence shown here is derived from an EMBL/GenBank/DDBJ whole genome shotgun (WGS) entry which is preliminary data.</text>
</comment>
<dbReference type="AlphaFoldDB" id="A0A4Q9H0R3"/>
<evidence type="ECO:0000259" key="1">
    <source>
        <dbReference type="Pfam" id="PF08346"/>
    </source>
</evidence>
<protein>
    <recommendedName>
        <fullName evidence="1">AntA/AntB antirepressor domain-containing protein</fullName>
    </recommendedName>
</protein>
<dbReference type="Pfam" id="PF08346">
    <property type="entry name" value="AntA"/>
    <property type="match status" value="1"/>
</dbReference>